<evidence type="ECO:0000313" key="2">
    <source>
        <dbReference type="Proteomes" id="UP001222027"/>
    </source>
</evidence>
<organism evidence="1 2">
    <name type="scientific">Ensete ventricosum</name>
    <name type="common">Abyssinian banana</name>
    <name type="synonym">Musa ensete</name>
    <dbReference type="NCBI Taxonomy" id="4639"/>
    <lineage>
        <taxon>Eukaryota</taxon>
        <taxon>Viridiplantae</taxon>
        <taxon>Streptophyta</taxon>
        <taxon>Embryophyta</taxon>
        <taxon>Tracheophyta</taxon>
        <taxon>Spermatophyta</taxon>
        <taxon>Magnoliopsida</taxon>
        <taxon>Liliopsida</taxon>
        <taxon>Zingiberales</taxon>
        <taxon>Musaceae</taxon>
        <taxon>Ensete</taxon>
    </lineage>
</organism>
<dbReference type="Proteomes" id="UP001222027">
    <property type="component" value="Unassembled WGS sequence"/>
</dbReference>
<dbReference type="AlphaFoldDB" id="A0AAV8RSS1"/>
<keyword evidence="2" id="KW-1185">Reference proteome</keyword>
<dbReference type="EMBL" id="JAQQAF010000001">
    <property type="protein sequence ID" value="KAJ8511286.1"/>
    <property type="molecule type" value="Genomic_DNA"/>
</dbReference>
<comment type="caution">
    <text evidence="1">The sequence shown here is derived from an EMBL/GenBank/DDBJ whole genome shotgun (WGS) entry which is preliminary data.</text>
</comment>
<protein>
    <submittedName>
        <fullName evidence="1">Uncharacterized protein</fullName>
    </submittedName>
</protein>
<sequence length="86" mass="9666">MVVVAIGNIQVLLYRGASSLIGQATEGNTSTMVPLEISFRVRSRAHLLDHLVTSEFHRHVRFSLVLREERLDEPLDLADDCQYSDG</sequence>
<accession>A0AAV8RSS1</accession>
<name>A0AAV8RSS1_ENSVE</name>
<gene>
    <name evidence="1" type="ORF">OPV22_001720</name>
</gene>
<evidence type="ECO:0000313" key="1">
    <source>
        <dbReference type="EMBL" id="KAJ8511286.1"/>
    </source>
</evidence>
<proteinExistence type="predicted"/>
<reference evidence="1 2" key="1">
    <citation type="submission" date="2022-12" db="EMBL/GenBank/DDBJ databases">
        <title>Chromosome-scale assembly of the Ensete ventricosum genome.</title>
        <authorList>
            <person name="Dussert Y."/>
            <person name="Stocks J."/>
            <person name="Wendawek A."/>
            <person name="Woldeyes F."/>
            <person name="Nichols R.A."/>
            <person name="Borrell J.S."/>
        </authorList>
    </citation>
    <scope>NUCLEOTIDE SEQUENCE [LARGE SCALE GENOMIC DNA]</scope>
    <source>
        <strain evidence="2">cv. Maze</strain>
        <tissue evidence="1">Seeds</tissue>
    </source>
</reference>